<dbReference type="EMBL" id="JASBNA010000005">
    <property type="protein sequence ID" value="KAK7691714.1"/>
    <property type="molecule type" value="Genomic_DNA"/>
</dbReference>
<comment type="caution">
    <text evidence="2">The sequence shown here is derived from an EMBL/GenBank/DDBJ whole genome shotgun (WGS) entry which is preliminary data.</text>
</comment>
<organism evidence="2 3">
    <name type="scientific">Cerrena zonata</name>
    <dbReference type="NCBI Taxonomy" id="2478898"/>
    <lineage>
        <taxon>Eukaryota</taxon>
        <taxon>Fungi</taxon>
        <taxon>Dikarya</taxon>
        <taxon>Basidiomycota</taxon>
        <taxon>Agaricomycotina</taxon>
        <taxon>Agaricomycetes</taxon>
        <taxon>Polyporales</taxon>
        <taxon>Cerrenaceae</taxon>
        <taxon>Cerrena</taxon>
    </lineage>
</organism>
<dbReference type="Proteomes" id="UP001385951">
    <property type="component" value="Unassembled WGS sequence"/>
</dbReference>
<keyword evidence="1" id="KW-0472">Membrane</keyword>
<evidence type="ECO:0000313" key="2">
    <source>
        <dbReference type="EMBL" id="KAK7691714.1"/>
    </source>
</evidence>
<proteinExistence type="predicted"/>
<name>A0AAW0GKN7_9APHY</name>
<keyword evidence="3" id="KW-1185">Reference proteome</keyword>
<reference evidence="2 3" key="1">
    <citation type="submission" date="2022-09" db="EMBL/GenBank/DDBJ databases">
        <authorList>
            <person name="Palmer J.M."/>
        </authorList>
    </citation>
    <scope>NUCLEOTIDE SEQUENCE [LARGE SCALE GENOMIC DNA]</scope>
    <source>
        <strain evidence="2 3">DSM 7382</strain>
    </source>
</reference>
<sequence length="298" mass="33093">MSSPFEPGSKSVELELTLQAQRAEYATVALAVLWLWDLLISAPEELFMISGVFLAIPNFGVRSSQPTVAPANRVDCHSLLQAAAWLLAFSTPCNALLFLIRIRGIFLHSPKITWIFALLWSTTFASILTPLNFIGGQFVLANRICLVEETRVWAAIGFITVLIFDTAVFVTISIKVLSTNMAETWGERARIFFGRKHLGRLSKVLLHSGQQFYLVTIGVHLLIIATLLIPGIPSPYRGTLAVVTGTFHNIMACRVFKLLKFGLMDDVPYCVVQTQSQLSLPQFMSLDSSFTRTNLDRA</sequence>
<feature type="transmembrane region" description="Helical" evidence="1">
    <location>
        <begin position="82"/>
        <end position="100"/>
    </location>
</feature>
<feature type="transmembrane region" description="Helical" evidence="1">
    <location>
        <begin position="112"/>
        <end position="140"/>
    </location>
</feature>
<evidence type="ECO:0000256" key="1">
    <source>
        <dbReference type="SAM" id="Phobius"/>
    </source>
</evidence>
<keyword evidence="1" id="KW-0812">Transmembrane</keyword>
<gene>
    <name evidence="2" type="ORF">QCA50_005114</name>
</gene>
<feature type="transmembrane region" description="Helical" evidence="1">
    <location>
        <begin position="212"/>
        <end position="232"/>
    </location>
</feature>
<accession>A0AAW0GKN7</accession>
<dbReference type="AlphaFoldDB" id="A0AAW0GKN7"/>
<evidence type="ECO:0008006" key="4">
    <source>
        <dbReference type="Google" id="ProtNLM"/>
    </source>
</evidence>
<evidence type="ECO:0000313" key="3">
    <source>
        <dbReference type="Proteomes" id="UP001385951"/>
    </source>
</evidence>
<keyword evidence="1" id="KW-1133">Transmembrane helix</keyword>
<feature type="transmembrane region" description="Helical" evidence="1">
    <location>
        <begin position="152"/>
        <end position="172"/>
    </location>
</feature>
<protein>
    <recommendedName>
        <fullName evidence="4">G-protein coupled receptors family 1 profile domain-containing protein</fullName>
    </recommendedName>
</protein>
<feature type="transmembrane region" description="Helical" evidence="1">
    <location>
        <begin position="46"/>
        <end position="62"/>
    </location>
</feature>